<evidence type="ECO:0000313" key="9">
    <source>
        <dbReference type="Proteomes" id="UP000198749"/>
    </source>
</evidence>
<sequence length="144" mass="15505">MRIIELPAVLIVLLGAVLLSGCESEPKVAGRWYTQTQVDNGKQLFIDNCAKCHGVAAQGTPNWNKTGADGKYPPPPLNGTAHAWHHPLTGLKRSVQQGGVPLGGSMPGFADTLSDAETEAVISYFQNRWPAPIYQAWLDRGGLK</sequence>
<gene>
    <name evidence="8" type="ORF">SAMN03080615_00815</name>
</gene>
<dbReference type="InterPro" id="IPR036909">
    <property type="entry name" value="Cyt_c-like_dom_sf"/>
</dbReference>
<dbReference type="SUPFAM" id="SSF46626">
    <property type="entry name" value="Cytochrome c"/>
    <property type="match status" value="1"/>
</dbReference>
<evidence type="ECO:0000259" key="7">
    <source>
        <dbReference type="PROSITE" id="PS51007"/>
    </source>
</evidence>
<evidence type="ECO:0000256" key="5">
    <source>
        <dbReference type="ARBA" id="ARBA00023004"/>
    </source>
</evidence>
<dbReference type="RefSeq" id="WP_091354371.1">
    <property type="nucleotide sequence ID" value="NZ_AP025284.1"/>
</dbReference>
<dbReference type="PANTHER" id="PTHR35008:SF4">
    <property type="entry name" value="BLL4482 PROTEIN"/>
    <property type="match status" value="1"/>
</dbReference>
<evidence type="ECO:0000256" key="3">
    <source>
        <dbReference type="ARBA" id="ARBA00022723"/>
    </source>
</evidence>
<dbReference type="GO" id="GO:0005506">
    <property type="term" value="F:iron ion binding"/>
    <property type="evidence" value="ECO:0007669"/>
    <property type="project" value="InterPro"/>
</dbReference>
<dbReference type="GO" id="GO:0020037">
    <property type="term" value="F:heme binding"/>
    <property type="evidence" value="ECO:0007669"/>
    <property type="project" value="InterPro"/>
</dbReference>
<feature type="domain" description="Cytochrome c" evidence="7">
    <location>
        <begin position="36"/>
        <end position="129"/>
    </location>
</feature>
<dbReference type="InterPro" id="IPR009056">
    <property type="entry name" value="Cyt_c-like_dom"/>
</dbReference>
<dbReference type="PROSITE" id="PS51257">
    <property type="entry name" value="PROKAR_LIPOPROTEIN"/>
    <property type="match status" value="1"/>
</dbReference>
<protein>
    <submittedName>
        <fullName evidence="8">Cytochrome c</fullName>
    </submittedName>
</protein>
<evidence type="ECO:0000256" key="2">
    <source>
        <dbReference type="ARBA" id="ARBA00022617"/>
    </source>
</evidence>
<evidence type="ECO:0000313" key="8">
    <source>
        <dbReference type="EMBL" id="SEQ23137.1"/>
    </source>
</evidence>
<dbReference type="PROSITE" id="PS51007">
    <property type="entry name" value="CYTC"/>
    <property type="match status" value="1"/>
</dbReference>
<dbReference type="Proteomes" id="UP000198749">
    <property type="component" value="Unassembled WGS sequence"/>
</dbReference>
<accession>A0A1H9EC14</accession>
<keyword evidence="2 6" id="KW-0349">Heme</keyword>
<dbReference type="OrthoDB" id="9779283at2"/>
<proteinExistence type="predicted"/>
<dbReference type="InterPro" id="IPR051459">
    <property type="entry name" value="Cytochrome_c-type_DH"/>
</dbReference>
<dbReference type="InterPro" id="IPR008168">
    <property type="entry name" value="Cyt_C_IC"/>
</dbReference>
<dbReference type="STRING" id="355243.SAMN03080615_00815"/>
<keyword evidence="1" id="KW-0813">Transport</keyword>
<name>A0A1H9EC14_9GAMM</name>
<dbReference type="PANTHER" id="PTHR35008">
    <property type="entry name" value="BLL4482 PROTEIN-RELATED"/>
    <property type="match status" value="1"/>
</dbReference>
<dbReference type="Gene3D" id="1.10.760.10">
    <property type="entry name" value="Cytochrome c-like domain"/>
    <property type="match status" value="1"/>
</dbReference>
<keyword evidence="5 6" id="KW-0408">Iron</keyword>
<evidence type="ECO:0000256" key="4">
    <source>
        <dbReference type="ARBA" id="ARBA00022982"/>
    </source>
</evidence>
<keyword evidence="3 6" id="KW-0479">Metal-binding</keyword>
<reference evidence="9" key="1">
    <citation type="submission" date="2016-10" db="EMBL/GenBank/DDBJ databases">
        <authorList>
            <person name="Varghese N."/>
            <person name="Submissions S."/>
        </authorList>
    </citation>
    <scope>NUCLEOTIDE SEQUENCE [LARGE SCALE GENOMIC DNA]</scope>
    <source>
        <strain evidence="9">DSM 18887</strain>
    </source>
</reference>
<dbReference type="GO" id="GO:0009055">
    <property type="term" value="F:electron transfer activity"/>
    <property type="evidence" value="ECO:0007669"/>
    <property type="project" value="InterPro"/>
</dbReference>
<dbReference type="Pfam" id="PF13442">
    <property type="entry name" value="Cytochrome_CBB3"/>
    <property type="match status" value="1"/>
</dbReference>
<keyword evidence="4" id="KW-0249">Electron transport</keyword>
<dbReference type="PRINTS" id="PR00605">
    <property type="entry name" value="CYTCHROMECIC"/>
</dbReference>
<keyword evidence="9" id="KW-1185">Reference proteome</keyword>
<dbReference type="AlphaFoldDB" id="A0A1H9EC14"/>
<evidence type="ECO:0000256" key="1">
    <source>
        <dbReference type="ARBA" id="ARBA00022448"/>
    </source>
</evidence>
<organism evidence="8 9">
    <name type="scientific">Amphritea atlantica</name>
    <dbReference type="NCBI Taxonomy" id="355243"/>
    <lineage>
        <taxon>Bacteria</taxon>
        <taxon>Pseudomonadati</taxon>
        <taxon>Pseudomonadota</taxon>
        <taxon>Gammaproteobacteria</taxon>
        <taxon>Oceanospirillales</taxon>
        <taxon>Oceanospirillaceae</taxon>
        <taxon>Amphritea</taxon>
    </lineage>
</organism>
<dbReference type="EMBL" id="FOGB01000002">
    <property type="protein sequence ID" value="SEQ23137.1"/>
    <property type="molecule type" value="Genomic_DNA"/>
</dbReference>
<evidence type="ECO:0000256" key="6">
    <source>
        <dbReference type="PROSITE-ProRule" id="PRU00433"/>
    </source>
</evidence>